<feature type="compositionally biased region" description="Polar residues" evidence="1">
    <location>
        <begin position="1"/>
        <end position="10"/>
    </location>
</feature>
<dbReference type="GO" id="GO:0006298">
    <property type="term" value="P:mismatch repair"/>
    <property type="evidence" value="ECO:0007669"/>
    <property type="project" value="InterPro"/>
</dbReference>
<sequence length="163" mass="16967">SNKTPGSSRLRTPGSAPSRTSGSGRSRTPGSGWIRTPGSAASRTPHSIQELPPSTIVAVVEGRGQARGEVGVAAIDLRCPHISLAQFSDTHTYTRTLTKLTILNPLEVVVATTALQLETGGVGGGSSSGTLLRVVQECVTGASVTAVHRRYFNDTRGLAIIKH</sequence>
<feature type="non-terminal residue" evidence="3">
    <location>
        <position position="1"/>
    </location>
</feature>
<dbReference type="AlphaFoldDB" id="A0AAW0YEH7"/>
<dbReference type="InterPro" id="IPR007860">
    <property type="entry name" value="DNA_mmatch_repair_MutS_con_dom"/>
</dbReference>
<dbReference type="InterPro" id="IPR036678">
    <property type="entry name" value="MutS_con_dom_sf"/>
</dbReference>
<accession>A0AAW0YEH7</accession>
<dbReference type="Proteomes" id="UP001445076">
    <property type="component" value="Unassembled WGS sequence"/>
</dbReference>
<gene>
    <name evidence="3" type="ORF">OTU49_014776</name>
</gene>
<comment type="caution">
    <text evidence="3">The sequence shown here is derived from an EMBL/GenBank/DDBJ whole genome shotgun (WGS) entry which is preliminary data.</text>
</comment>
<evidence type="ECO:0000313" key="4">
    <source>
        <dbReference type="Proteomes" id="UP001445076"/>
    </source>
</evidence>
<feature type="region of interest" description="Disordered" evidence="1">
    <location>
        <begin position="1"/>
        <end position="50"/>
    </location>
</feature>
<evidence type="ECO:0000256" key="1">
    <source>
        <dbReference type="SAM" id="MobiDB-lite"/>
    </source>
</evidence>
<name>A0AAW0YEH7_CHEQU</name>
<dbReference type="Pfam" id="PF05188">
    <property type="entry name" value="MutS_II"/>
    <property type="match status" value="1"/>
</dbReference>
<feature type="non-terminal residue" evidence="3">
    <location>
        <position position="163"/>
    </location>
</feature>
<proteinExistence type="predicted"/>
<evidence type="ECO:0000313" key="3">
    <source>
        <dbReference type="EMBL" id="KAK8750318.1"/>
    </source>
</evidence>
<dbReference type="GO" id="GO:0030983">
    <property type="term" value="F:mismatched DNA binding"/>
    <property type="evidence" value="ECO:0007669"/>
    <property type="project" value="InterPro"/>
</dbReference>
<feature type="domain" description="DNA mismatch repair protein MutS connector" evidence="2">
    <location>
        <begin position="56"/>
        <end position="126"/>
    </location>
</feature>
<evidence type="ECO:0000259" key="2">
    <source>
        <dbReference type="Pfam" id="PF05188"/>
    </source>
</evidence>
<dbReference type="Gene3D" id="3.30.420.110">
    <property type="entry name" value="MutS, connector domain"/>
    <property type="match status" value="1"/>
</dbReference>
<organism evidence="3 4">
    <name type="scientific">Cherax quadricarinatus</name>
    <name type="common">Australian red claw crayfish</name>
    <dbReference type="NCBI Taxonomy" id="27406"/>
    <lineage>
        <taxon>Eukaryota</taxon>
        <taxon>Metazoa</taxon>
        <taxon>Ecdysozoa</taxon>
        <taxon>Arthropoda</taxon>
        <taxon>Crustacea</taxon>
        <taxon>Multicrustacea</taxon>
        <taxon>Malacostraca</taxon>
        <taxon>Eumalacostraca</taxon>
        <taxon>Eucarida</taxon>
        <taxon>Decapoda</taxon>
        <taxon>Pleocyemata</taxon>
        <taxon>Astacidea</taxon>
        <taxon>Parastacoidea</taxon>
        <taxon>Parastacidae</taxon>
        <taxon>Cherax</taxon>
    </lineage>
</organism>
<dbReference type="GO" id="GO:0005524">
    <property type="term" value="F:ATP binding"/>
    <property type="evidence" value="ECO:0007669"/>
    <property type="project" value="InterPro"/>
</dbReference>
<dbReference type="EMBL" id="JARKIK010000007">
    <property type="protein sequence ID" value="KAK8750318.1"/>
    <property type="molecule type" value="Genomic_DNA"/>
</dbReference>
<feature type="compositionally biased region" description="Low complexity" evidence="1">
    <location>
        <begin position="12"/>
        <end position="32"/>
    </location>
</feature>
<keyword evidence="4" id="KW-1185">Reference proteome</keyword>
<protein>
    <recommendedName>
        <fullName evidence="2">DNA mismatch repair protein MutS connector domain-containing protein</fullName>
    </recommendedName>
</protein>
<reference evidence="3 4" key="1">
    <citation type="journal article" date="2024" name="BMC Genomics">
        <title>Genome assembly of redclaw crayfish (Cherax quadricarinatus) provides insights into its immune adaptation and hypoxia tolerance.</title>
        <authorList>
            <person name="Liu Z."/>
            <person name="Zheng J."/>
            <person name="Li H."/>
            <person name="Fang K."/>
            <person name="Wang S."/>
            <person name="He J."/>
            <person name="Zhou D."/>
            <person name="Weng S."/>
            <person name="Chi M."/>
            <person name="Gu Z."/>
            <person name="He J."/>
            <person name="Li F."/>
            <person name="Wang M."/>
        </authorList>
    </citation>
    <scope>NUCLEOTIDE SEQUENCE [LARGE SCALE GENOMIC DNA]</scope>
    <source>
        <strain evidence="3">ZL_2023a</strain>
    </source>
</reference>